<evidence type="ECO:0000313" key="1">
    <source>
        <dbReference type="EMBL" id="KAF5760859.1"/>
    </source>
</evidence>
<dbReference type="AlphaFoldDB" id="A0A9K3DSZ0"/>
<dbReference type="Proteomes" id="UP000215914">
    <property type="component" value="Unassembled WGS sequence"/>
</dbReference>
<protein>
    <submittedName>
        <fullName evidence="1">Glycosyl transferase, family 31</fullName>
    </submittedName>
</protein>
<organism evidence="1 2">
    <name type="scientific">Helianthus annuus</name>
    <name type="common">Common sunflower</name>
    <dbReference type="NCBI Taxonomy" id="4232"/>
    <lineage>
        <taxon>Eukaryota</taxon>
        <taxon>Viridiplantae</taxon>
        <taxon>Streptophyta</taxon>
        <taxon>Embryophyta</taxon>
        <taxon>Tracheophyta</taxon>
        <taxon>Spermatophyta</taxon>
        <taxon>Magnoliopsida</taxon>
        <taxon>eudicotyledons</taxon>
        <taxon>Gunneridae</taxon>
        <taxon>Pentapetalae</taxon>
        <taxon>asterids</taxon>
        <taxon>campanulids</taxon>
        <taxon>Asterales</taxon>
        <taxon>Asteraceae</taxon>
        <taxon>Asteroideae</taxon>
        <taxon>Heliantheae alliance</taxon>
        <taxon>Heliantheae</taxon>
        <taxon>Helianthus</taxon>
    </lineage>
</organism>
<name>A0A9K3DSZ0_HELAN</name>
<dbReference type="EMBL" id="MNCJ02000331">
    <property type="protein sequence ID" value="KAF5760859.1"/>
    <property type="molecule type" value="Genomic_DNA"/>
</dbReference>
<dbReference type="Gramene" id="mRNA:HanXRQr2_Chr16g0758331">
    <property type="protein sequence ID" value="mRNA:HanXRQr2_Chr16g0758331"/>
    <property type="gene ID" value="HanXRQr2_Chr16g0758331"/>
</dbReference>
<gene>
    <name evidence="1" type="ORF">HanXRQr2_Chr16g0758331</name>
</gene>
<keyword evidence="2" id="KW-1185">Reference proteome</keyword>
<accession>A0A9K3DSZ0</accession>
<comment type="caution">
    <text evidence="1">The sequence shown here is derived from an EMBL/GenBank/DDBJ whole genome shotgun (WGS) entry which is preliminary data.</text>
</comment>
<keyword evidence="1" id="KW-0808">Transferase</keyword>
<proteinExistence type="predicted"/>
<sequence>MTPLVGLEFGTFCWIDVVFGEVLAFFKAAYALYDSEFYVKADDDIYLRPGADVEDRLFVHLQHLFQPQGGYRLFQWSLSLKQRSAMCLGNVSIGFNALLNAQRSESSLTNTGREGGT</sequence>
<reference evidence="1" key="1">
    <citation type="journal article" date="2017" name="Nature">
        <title>The sunflower genome provides insights into oil metabolism, flowering and Asterid evolution.</title>
        <authorList>
            <person name="Badouin H."/>
            <person name="Gouzy J."/>
            <person name="Grassa C.J."/>
            <person name="Murat F."/>
            <person name="Staton S.E."/>
            <person name="Cottret L."/>
            <person name="Lelandais-Briere C."/>
            <person name="Owens G.L."/>
            <person name="Carrere S."/>
            <person name="Mayjonade B."/>
            <person name="Legrand L."/>
            <person name="Gill N."/>
            <person name="Kane N.C."/>
            <person name="Bowers J.E."/>
            <person name="Hubner S."/>
            <person name="Bellec A."/>
            <person name="Berard A."/>
            <person name="Berges H."/>
            <person name="Blanchet N."/>
            <person name="Boniface M.C."/>
            <person name="Brunel D."/>
            <person name="Catrice O."/>
            <person name="Chaidir N."/>
            <person name="Claudel C."/>
            <person name="Donnadieu C."/>
            <person name="Faraut T."/>
            <person name="Fievet G."/>
            <person name="Helmstetter N."/>
            <person name="King M."/>
            <person name="Knapp S.J."/>
            <person name="Lai Z."/>
            <person name="Le Paslier M.C."/>
            <person name="Lippi Y."/>
            <person name="Lorenzon L."/>
            <person name="Mandel J.R."/>
            <person name="Marage G."/>
            <person name="Marchand G."/>
            <person name="Marquand E."/>
            <person name="Bret-Mestries E."/>
            <person name="Morien E."/>
            <person name="Nambeesan S."/>
            <person name="Nguyen T."/>
            <person name="Pegot-Espagnet P."/>
            <person name="Pouilly N."/>
            <person name="Raftis F."/>
            <person name="Sallet E."/>
            <person name="Schiex T."/>
            <person name="Thomas J."/>
            <person name="Vandecasteele C."/>
            <person name="Vares D."/>
            <person name="Vear F."/>
            <person name="Vautrin S."/>
            <person name="Crespi M."/>
            <person name="Mangin B."/>
            <person name="Burke J.M."/>
            <person name="Salse J."/>
            <person name="Munos S."/>
            <person name="Vincourt P."/>
            <person name="Rieseberg L.H."/>
            <person name="Langlade N.B."/>
        </authorList>
    </citation>
    <scope>NUCLEOTIDE SEQUENCE</scope>
    <source>
        <tissue evidence="1">Leaves</tissue>
    </source>
</reference>
<reference evidence="1" key="2">
    <citation type="submission" date="2020-06" db="EMBL/GenBank/DDBJ databases">
        <title>Helianthus annuus Genome sequencing and assembly Release 2.</title>
        <authorList>
            <person name="Gouzy J."/>
            <person name="Langlade N."/>
            <person name="Munos S."/>
        </authorList>
    </citation>
    <scope>NUCLEOTIDE SEQUENCE</scope>
    <source>
        <tissue evidence="1">Leaves</tissue>
    </source>
</reference>
<dbReference type="GO" id="GO:0016740">
    <property type="term" value="F:transferase activity"/>
    <property type="evidence" value="ECO:0007669"/>
    <property type="project" value="UniProtKB-KW"/>
</dbReference>
<evidence type="ECO:0000313" key="2">
    <source>
        <dbReference type="Proteomes" id="UP000215914"/>
    </source>
</evidence>